<evidence type="ECO:0000256" key="4">
    <source>
        <dbReference type="SAM" id="MobiDB-lite"/>
    </source>
</evidence>
<feature type="compositionally biased region" description="Low complexity" evidence="4">
    <location>
        <begin position="326"/>
        <end position="345"/>
    </location>
</feature>
<dbReference type="Gene3D" id="1.10.10.10">
    <property type="entry name" value="Winged helix-like DNA-binding domain superfamily/Winged helix DNA-binding domain"/>
    <property type="match status" value="1"/>
</dbReference>
<evidence type="ECO:0000256" key="1">
    <source>
        <dbReference type="ARBA" id="ARBA00023015"/>
    </source>
</evidence>
<dbReference type="InterPro" id="IPR026881">
    <property type="entry name" value="WYL_dom"/>
</dbReference>
<evidence type="ECO:0000256" key="3">
    <source>
        <dbReference type="ARBA" id="ARBA00023163"/>
    </source>
</evidence>
<keyword evidence="1" id="KW-0805">Transcription regulation</keyword>
<dbReference type="Pfam" id="PF13280">
    <property type="entry name" value="WYL"/>
    <property type="match status" value="1"/>
</dbReference>
<dbReference type="InterPro" id="IPR036388">
    <property type="entry name" value="WH-like_DNA-bd_sf"/>
</dbReference>
<dbReference type="RefSeq" id="WP_263127174.1">
    <property type="nucleotide sequence ID" value="NZ_CP106856.1"/>
</dbReference>
<dbReference type="InterPro" id="IPR057727">
    <property type="entry name" value="WCX_dom"/>
</dbReference>
<dbReference type="InterPro" id="IPR028349">
    <property type="entry name" value="PafC-like"/>
</dbReference>
<keyword evidence="7" id="KW-1185">Reference proteome</keyword>
<evidence type="ECO:0000313" key="7">
    <source>
        <dbReference type="Proteomes" id="UP001063368"/>
    </source>
</evidence>
<dbReference type="PANTHER" id="PTHR34580">
    <property type="match status" value="1"/>
</dbReference>
<evidence type="ECO:0000256" key="2">
    <source>
        <dbReference type="ARBA" id="ARBA00023125"/>
    </source>
</evidence>
<feature type="domain" description="HTH deoR-type" evidence="5">
    <location>
        <begin position="4"/>
        <end position="59"/>
    </location>
</feature>
<protein>
    <submittedName>
        <fullName evidence="6">YafY family transcriptional regulator</fullName>
    </submittedName>
</protein>
<evidence type="ECO:0000259" key="5">
    <source>
        <dbReference type="PROSITE" id="PS51000"/>
    </source>
</evidence>
<keyword evidence="2" id="KW-0238">DNA-binding</keyword>
<dbReference type="PROSITE" id="PS51000">
    <property type="entry name" value="HTH_DEOR_2"/>
    <property type="match status" value="1"/>
</dbReference>
<dbReference type="InterPro" id="IPR036390">
    <property type="entry name" value="WH_DNA-bd_sf"/>
</dbReference>
<dbReference type="PROSITE" id="PS00894">
    <property type="entry name" value="HTH_DEOR_1"/>
    <property type="match status" value="1"/>
</dbReference>
<sequence length="356" mass="38199">MLETSARLLHLLSLLQLRREWTGAALAERMSVTERTVRRDIGKLRSLGYPISASPGIAGGYQLGAGAQLPPLLLDDEEALAVALGLTAVASGPVSGIGEASVRALVKLEQVLPGRLRPKFSALRQSVSVLAGPSAAASAVNPEFLTAFSTAISERRTAAFRYQALEAAEGRRIVEPYKLVSTGRRWYLVAWCTERQDWRTFRVDRCQSVPVLRERFTPRPLPARDLAAYVQSAITRSPYQYDVVIRIAAPLASVAEQVPAEVAVLEADGPGHTVLRSGWDSLDQPLVRMAGMGVEFEILAPEEMRERARTAAGRLARAAGALSVTQAAPSSSSAGSASGSRPAPAVHRKQALPPTH</sequence>
<gene>
    <name evidence="6" type="ORF">N9A08_10815</name>
</gene>
<organism evidence="6 7">
    <name type="scientific">Arthrobacter koreensis</name>
    <dbReference type="NCBI Taxonomy" id="199136"/>
    <lineage>
        <taxon>Bacteria</taxon>
        <taxon>Bacillati</taxon>
        <taxon>Actinomycetota</taxon>
        <taxon>Actinomycetes</taxon>
        <taxon>Micrococcales</taxon>
        <taxon>Micrococcaceae</taxon>
        <taxon>Arthrobacter</taxon>
    </lineage>
</organism>
<name>A0ABY6FQ83_9MICC</name>
<dbReference type="PANTHER" id="PTHR34580:SF3">
    <property type="entry name" value="PROTEIN PAFB"/>
    <property type="match status" value="1"/>
</dbReference>
<keyword evidence="3" id="KW-0804">Transcription</keyword>
<dbReference type="PROSITE" id="PS52050">
    <property type="entry name" value="WYL"/>
    <property type="match status" value="1"/>
</dbReference>
<feature type="region of interest" description="Disordered" evidence="4">
    <location>
        <begin position="326"/>
        <end position="356"/>
    </location>
</feature>
<accession>A0ABY6FQ83</accession>
<dbReference type="InterPro" id="IPR013196">
    <property type="entry name" value="HTH_11"/>
</dbReference>
<proteinExistence type="predicted"/>
<dbReference type="PIRSF" id="PIRSF016838">
    <property type="entry name" value="PafC"/>
    <property type="match status" value="1"/>
</dbReference>
<reference evidence="6" key="1">
    <citation type="submission" date="2022-09" db="EMBL/GenBank/DDBJ databases">
        <authorList>
            <person name="Li D."/>
            <person name="Cheng J."/>
            <person name="Li Y."/>
        </authorList>
    </citation>
    <scope>NUCLEOTIDE SEQUENCE</scope>
    <source>
        <strain evidence="6">DL</strain>
    </source>
</reference>
<dbReference type="InterPro" id="IPR051534">
    <property type="entry name" value="CBASS_pafABC_assoc_protein"/>
</dbReference>
<dbReference type="Pfam" id="PF08279">
    <property type="entry name" value="HTH_11"/>
    <property type="match status" value="1"/>
</dbReference>
<dbReference type="EMBL" id="CP106856">
    <property type="protein sequence ID" value="UYB35124.1"/>
    <property type="molecule type" value="Genomic_DNA"/>
</dbReference>
<dbReference type="Proteomes" id="UP001063368">
    <property type="component" value="Chromosome"/>
</dbReference>
<evidence type="ECO:0000313" key="6">
    <source>
        <dbReference type="EMBL" id="UYB35124.1"/>
    </source>
</evidence>
<dbReference type="SUPFAM" id="SSF46785">
    <property type="entry name" value="Winged helix' DNA-binding domain"/>
    <property type="match status" value="1"/>
</dbReference>
<dbReference type="Pfam" id="PF25583">
    <property type="entry name" value="WCX"/>
    <property type="match status" value="1"/>
</dbReference>
<dbReference type="InterPro" id="IPR018356">
    <property type="entry name" value="Tscrpt_reg_HTH_DeoR_CS"/>
</dbReference>
<dbReference type="InterPro" id="IPR001034">
    <property type="entry name" value="DeoR_HTH"/>
</dbReference>